<dbReference type="Proteomes" id="UP000317663">
    <property type="component" value="Unassembled WGS sequence"/>
</dbReference>
<reference evidence="5 6" key="1">
    <citation type="journal article" date="2019" name="Environ. Microbiol.">
        <title>Species interactions and distinct microbial communities in high Arctic permafrost affected cryosols are associated with the CH4 and CO2 gas fluxes.</title>
        <authorList>
            <person name="Altshuler I."/>
            <person name="Hamel J."/>
            <person name="Turney S."/>
            <person name="Magnuson E."/>
            <person name="Levesque R."/>
            <person name="Greer C."/>
            <person name="Whyte L.G."/>
        </authorList>
    </citation>
    <scope>NUCLEOTIDE SEQUENCE [LARGE SCALE GENOMIC DNA]</scope>
    <source>
        <strain evidence="5 6">E4</strain>
    </source>
</reference>
<dbReference type="SUPFAM" id="SSF53850">
    <property type="entry name" value="Periplasmic binding protein-like II"/>
    <property type="match status" value="1"/>
</dbReference>
<evidence type="ECO:0000256" key="1">
    <source>
        <dbReference type="ARBA" id="ARBA00010333"/>
    </source>
</evidence>
<dbReference type="Pfam" id="PF00497">
    <property type="entry name" value="SBP_bac_3"/>
    <property type="match status" value="1"/>
</dbReference>
<keyword evidence="6" id="KW-1185">Reference proteome</keyword>
<dbReference type="InterPro" id="IPR001638">
    <property type="entry name" value="Solute-binding_3/MltF_N"/>
</dbReference>
<feature type="chain" id="PRO_5021306706" evidence="3">
    <location>
        <begin position="22"/>
        <end position="297"/>
    </location>
</feature>
<comment type="similarity">
    <text evidence="1">Belongs to the bacterial solute-binding protein 3 family.</text>
</comment>
<dbReference type="EMBL" id="RCZD01000002">
    <property type="protein sequence ID" value="TPG64014.1"/>
    <property type="molecule type" value="Genomic_DNA"/>
</dbReference>
<feature type="signal peptide" evidence="3">
    <location>
        <begin position="1"/>
        <end position="21"/>
    </location>
</feature>
<dbReference type="RefSeq" id="WP_140470535.1">
    <property type="nucleotide sequence ID" value="NZ_RCZD01000002.1"/>
</dbReference>
<dbReference type="PANTHER" id="PTHR35936:SF17">
    <property type="entry name" value="ARGININE-BINDING EXTRACELLULAR PROTEIN ARTP"/>
    <property type="match status" value="1"/>
</dbReference>
<proteinExistence type="inferred from homology"/>
<dbReference type="PANTHER" id="PTHR35936">
    <property type="entry name" value="MEMBRANE-BOUND LYTIC MUREIN TRANSGLYCOSYLASE F"/>
    <property type="match status" value="1"/>
</dbReference>
<evidence type="ECO:0000256" key="2">
    <source>
        <dbReference type="ARBA" id="ARBA00022729"/>
    </source>
</evidence>
<evidence type="ECO:0000313" key="6">
    <source>
        <dbReference type="Proteomes" id="UP000317663"/>
    </source>
</evidence>
<accession>A0A502GQ53</accession>
<protein>
    <submittedName>
        <fullName evidence="5">ABC transporter substrate-binding protein</fullName>
    </submittedName>
</protein>
<name>A0A502GQ53_9GAMM</name>
<feature type="domain" description="Solute-binding protein family 3/N-terminal" evidence="4">
    <location>
        <begin position="46"/>
        <end position="281"/>
    </location>
</feature>
<dbReference type="Gene3D" id="3.40.190.10">
    <property type="entry name" value="Periplasmic binding protein-like II"/>
    <property type="match status" value="2"/>
</dbReference>
<comment type="caution">
    <text evidence="5">The sequence shown here is derived from an EMBL/GenBank/DDBJ whole genome shotgun (WGS) entry which is preliminary data.</text>
</comment>
<evidence type="ECO:0000256" key="3">
    <source>
        <dbReference type="SAM" id="SignalP"/>
    </source>
</evidence>
<dbReference type="CDD" id="cd01004">
    <property type="entry name" value="PBP2_MidA_like"/>
    <property type="match status" value="1"/>
</dbReference>
<keyword evidence="2 3" id="KW-0732">Signal</keyword>
<dbReference type="AlphaFoldDB" id="A0A502GQ53"/>
<gene>
    <name evidence="5" type="ORF">EAH77_04095</name>
</gene>
<evidence type="ECO:0000313" key="5">
    <source>
        <dbReference type="EMBL" id="TPG64014.1"/>
    </source>
</evidence>
<sequence length="297" mass="31274">MMAKQLLTAAILSILSTSAFAAESVAIPTQTMDPALHAKLPPEIQKSGVMTSVNNGSFPPYEIVTGNNSLDGASADLATALAGVLGVKIEHASVSGLSGILSGMAAGRYQMGIGPIGDYPDRQAKNDFVDFVKEFVVFAVHKGNPQKINSLDDTCGKRIAVMAGGSAEQVIRRQSDVCVKDGKPAVTVQSYTDQPTSILAVRSNRSDAFFSSQAPLTYFVEKANGQLELTGTGKANGFGDIFQGTVVPKDSAVRDAILAGYQKLFDNGTYAIIMKKWGLQDNMIAAPGINLAKAQPK</sequence>
<evidence type="ECO:0000259" key="4">
    <source>
        <dbReference type="SMART" id="SM00062"/>
    </source>
</evidence>
<dbReference type="SMART" id="SM00062">
    <property type="entry name" value="PBPb"/>
    <property type="match status" value="1"/>
</dbReference>
<organism evidence="5 6">
    <name type="scientific">Ewingella americana</name>
    <dbReference type="NCBI Taxonomy" id="41202"/>
    <lineage>
        <taxon>Bacteria</taxon>
        <taxon>Pseudomonadati</taxon>
        <taxon>Pseudomonadota</taxon>
        <taxon>Gammaproteobacteria</taxon>
        <taxon>Enterobacterales</taxon>
        <taxon>Yersiniaceae</taxon>
        <taxon>Ewingella</taxon>
    </lineage>
</organism>
<dbReference type="OrthoDB" id="4577708at2"/>